<evidence type="ECO:0000256" key="10">
    <source>
        <dbReference type="ARBA" id="ARBA00022989"/>
    </source>
</evidence>
<dbReference type="GO" id="GO:0046872">
    <property type="term" value="F:metal ion binding"/>
    <property type="evidence" value="ECO:0007669"/>
    <property type="project" value="UniProtKB-KW"/>
</dbReference>
<feature type="domain" description="Fungal lipase-type" evidence="16">
    <location>
        <begin position="191"/>
        <end position="337"/>
    </location>
</feature>
<dbReference type="SUPFAM" id="SSF53474">
    <property type="entry name" value="alpha/beta-Hydrolases"/>
    <property type="match status" value="1"/>
</dbReference>
<evidence type="ECO:0000256" key="4">
    <source>
        <dbReference type="ARBA" id="ARBA00022553"/>
    </source>
</evidence>
<keyword evidence="9" id="KW-0442">Lipid degradation</keyword>
<keyword evidence="8" id="KW-0106">Calcium</keyword>
<dbReference type="HOGENOM" id="CLU_025630_2_0_1"/>
<dbReference type="Gene3D" id="3.40.50.1820">
    <property type="entry name" value="alpha/beta hydrolase"/>
    <property type="match status" value="1"/>
</dbReference>
<keyword evidence="6" id="KW-0479">Metal-binding</keyword>
<keyword evidence="18" id="KW-1185">Reference proteome</keyword>
<gene>
    <name evidence="17" type="ORF">VHEMI08541</name>
</gene>
<feature type="compositionally biased region" description="Pro residues" evidence="15">
    <location>
        <begin position="13"/>
        <end position="33"/>
    </location>
</feature>
<dbReference type="PANTHER" id="PTHR45792:SF8">
    <property type="entry name" value="DIACYLGLYCEROL LIPASE-ALPHA"/>
    <property type="match status" value="1"/>
</dbReference>
<comment type="cofactor">
    <cofactor evidence="1">
        <name>Ca(2+)</name>
        <dbReference type="ChEBI" id="CHEBI:29108"/>
    </cofactor>
</comment>
<dbReference type="InterPro" id="IPR029058">
    <property type="entry name" value="AB_hydrolase_fold"/>
</dbReference>
<dbReference type="Proteomes" id="UP000039046">
    <property type="component" value="Unassembled WGS sequence"/>
</dbReference>
<keyword evidence="3" id="KW-1003">Cell membrane</keyword>
<proteinExistence type="predicted"/>
<dbReference type="PANTHER" id="PTHR45792">
    <property type="entry name" value="DIACYLGLYCEROL LIPASE HOMOLOG-RELATED"/>
    <property type="match status" value="1"/>
</dbReference>
<dbReference type="Pfam" id="PF01764">
    <property type="entry name" value="Lipase_3"/>
    <property type="match status" value="1"/>
</dbReference>
<dbReference type="CDD" id="cd00519">
    <property type="entry name" value="Lipase_3"/>
    <property type="match status" value="1"/>
</dbReference>
<keyword evidence="12" id="KW-0472">Membrane</keyword>
<evidence type="ECO:0000256" key="14">
    <source>
        <dbReference type="ARBA" id="ARBA00026104"/>
    </source>
</evidence>
<evidence type="ECO:0000256" key="7">
    <source>
        <dbReference type="ARBA" id="ARBA00022801"/>
    </source>
</evidence>
<evidence type="ECO:0000256" key="15">
    <source>
        <dbReference type="SAM" id="MobiDB-lite"/>
    </source>
</evidence>
<keyword evidence="4" id="KW-0597">Phosphoprotein</keyword>
<keyword evidence="10" id="KW-1133">Transmembrane helix</keyword>
<evidence type="ECO:0000256" key="3">
    <source>
        <dbReference type="ARBA" id="ARBA00022475"/>
    </source>
</evidence>
<reference evidence="17 18" key="1">
    <citation type="journal article" date="2015" name="Genome Announc.">
        <title>Draft Genome Sequence and Gene Annotation of the Entomopathogenic Fungus Verticillium hemipterigenum.</title>
        <authorList>
            <person name="Horn F."/>
            <person name="Habel A."/>
            <person name="Scharf D.H."/>
            <person name="Dworschak J."/>
            <person name="Brakhage A.A."/>
            <person name="Guthke R."/>
            <person name="Hertweck C."/>
            <person name="Linde J."/>
        </authorList>
    </citation>
    <scope>NUCLEOTIDE SEQUENCE [LARGE SCALE GENOMIC DNA]</scope>
</reference>
<dbReference type="AlphaFoldDB" id="A0A0A1TDT2"/>
<dbReference type="EC" id="3.1.1.116" evidence="14"/>
<keyword evidence="11" id="KW-0443">Lipid metabolism</keyword>
<evidence type="ECO:0000256" key="2">
    <source>
        <dbReference type="ARBA" id="ARBA00004651"/>
    </source>
</evidence>
<dbReference type="OrthoDB" id="438440at2759"/>
<accession>A0A0A1TDT2</accession>
<evidence type="ECO:0000256" key="9">
    <source>
        <dbReference type="ARBA" id="ARBA00022963"/>
    </source>
</evidence>
<evidence type="ECO:0000256" key="11">
    <source>
        <dbReference type="ARBA" id="ARBA00023098"/>
    </source>
</evidence>
<dbReference type="InterPro" id="IPR002921">
    <property type="entry name" value="Fungal_lipase-type"/>
</dbReference>
<keyword evidence="5" id="KW-0812">Transmembrane</keyword>
<evidence type="ECO:0000313" key="18">
    <source>
        <dbReference type="Proteomes" id="UP000039046"/>
    </source>
</evidence>
<feature type="region of interest" description="Disordered" evidence="15">
    <location>
        <begin position="1"/>
        <end position="51"/>
    </location>
</feature>
<dbReference type="InterPro" id="IPR052214">
    <property type="entry name" value="DAG_Lipase-Related"/>
</dbReference>
<evidence type="ECO:0000259" key="16">
    <source>
        <dbReference type="Pfam" id="PF01764"/>
    </source>
</evidence>
<evidence type="ECO:0000256" key="1">
    <source>
        <dbReference type="ARBA" id="ARBA00001913"/>
    </source>
</evidence>
<comment type="subcellular location">
    <subcellularLocation>
        <location evidence="2">Cell membrane</location>
        <topology evidence="2">Multi-pass membrane protein</topology>
    </subcellularLocation>
</comment>
<sequence length="429" mass="47087">MNFLKSIAQPPTTYTPPPPRPPKQTIPRPPPRPQSSQATAPPPRPPKIPENSIPLTQEALRWRDQGDDVVSQRFDDVMSMVDPSDNQSLASFTTNAQSLYESRKTGVFKSALTGRYFDKILLYENARVSLSLPPCFLPSSSWKIVLLAAHYSNVSYQSSSSRESVIASDRRSNTKAMLVKAIPSATSTTIVIAVRGTSSLKDWMTNMQYEPEQPGLFLRDQENAIHSGFLGAARAMMPSVASHLQDMIRQQSLSQASPPSYTLVISGHSAGGAIAALLYSHMLSASSSPLSSLAGLFHRIHCITFGAPPLSLLPLTTHYQKSMFLSFVNEGDAVTRAEMPYMRSLLDLLAAPAPKRSRRWPIPENALCNAGKIVVLRQPGKRKDKMELAEGVEAVLCKESNLRGVVFGNPLCHLMDVYEERVNKLAGKS</sequence>
<evidence type="ECO:0000256" key="8">
    <source>
        <dbReference type="ARBA" id="ARBA00022837"/>
    </source>
</evidence>
<dbReference type="GO" id="GO:0016298">
    <property type="term" value="F:lipase activity"/>
    <property type="evidence" value="ECO:0007669"/>
    <property type="project" value="TreeGrafter"/>
</dbReference>
<dbReference type="EMBL" id="CDHN01000005">
    <property type="protein sequence ID" value="CEJ92914.1"/>
    <property type="molecule type" value="Genomic_DNA"/>
</dbReference>
<evidence type="ECO:0000256" key="5">
    <source>
        <dbReference type="ARBA" id="ARBA00022692"/>
    </source>
</evidence>
<dbReference type="GO" id="GO:0016042">
    <property type="term" value="P:lipid catabolic process"/>
    <property type="evidence" value="ECO:0007669"/>
    <property type="project" value="UniProtKB-KW"/>
</dbReference>
<name>A0A0A1TDT2_9HYPO</name>
<comment type="catalytic activity">
    <reaction evidence="13">
        <text>a 1,2-diacyl-sn-glycerol + H2O = a 2-acylglycerol + a fatty acid + H(+)</text>
        <dbReference type="Rhea" id="RHEA:33275"/>
        <dbReference type="ChEBI" id="CHEBI:15377"/>
        <dbReference type="ChEBI" id="CHEBI:15378"/>
        <dbReference type="ChEBI" id="CHEBI:17389"/>
        <dbReference type="ChEBI" id="CHEBI:17815"/>
        <dbReference type="ChEBI" id="CHEBI:28868"/>
        <dbReference type="EC" id="3.1.1.116"/>
    </reaction>
    <physiologicalReaction direction="left-to-right" evidence="13">
        <dbReference type="Rhea" id="RHEA:33276"/>
    </physiologicalReaction>
</comment>
<evidence type="ECO:0000256" key="13">
    <source>
        <dbReference type="ARBA" id="ARBA00024531"/>
    </source>
</evidence>
<dbReference type="GO" id="GO:0005886">
    <property type="term" value="C:plasma membrane"/>
    <property type="evidence" value="ECO:0007669"/>
    <property type="project" value="UniProtKB-SubCell"/>
</dbReference>
<evidence type="ECO:0000256" key="12">
    <source>
        <dbReference type="ARBA" id="ARBA00023136"/>
    </source>
</evidence>
<keyword evidence="7" id="KW-0378">Hydrolase</keyword>
<evidence type="ECO:0000256" key="6">
    <source>
        <dbReference type="ARBA" id="ARBA00022723"/>
    </source>
</evidence>
<evidence type="ECO:0000313" key="17">
    <source>
        <dbReference type="EMBL" id="CEJ92914.1"/>
    </source>
</evidence>
<organism evidence="17 18">
    <name type="scientific">[Torrubiella] hemipterigena</name>
    <dbReference type="NCBI Taxonomy" id="1531966"/>
    <lineage>
        <taxon>Eukaryota</taxon>
        <taxon>Fungi</taxon>
        <taxon>Dikarya</taxon>
        <taxon>Ascomycota</taxon>
        <taxon>Pezizomycotina</taxon>
        <taxon>Sordariomycetes</taxon>
        <taxon>Hypocreomycetidae</taxon>
        <taxon>Hypocreales</taxon>
        <taxon>Clavicipitaceae</taxon>
        <taxon>Clavicipitaceae incertae sedis</taxon>
        <taxon>'Torrubiella' clade</taxon>
    </lineage>
</organism>
<protein>
    <recommendedName>
        <fullName evidence="14">sn-1-specific diacylglycerol lipase</fullName>
        <ecNumber evidence="14">3.1.1.116</ecNumber>
    </recommendedName>
</protein>